<comment type="pathway">
    <text evidence="1">Cell wall biogenesis; peptidoglycan biosynthesis.</text>
</comment>
<dbReference type="SUPFAM" id="SSF53955">
    <property type="entry name" value="Lysozyme-like"/>
    <property type="match status" value="1"/>
</dbReference>
<dbReference type="Pfam" id="PF00905">
    <property type="entry name" value="Transpeptidase"/>
    <property type="match status" value="1"/>
</dbReference>
<keyword evidence="9" id="KW-0133">Cell shape</keyword>
<dbReference type="GO" id="GO:0030288">
    <property type="term" value="C:outer membrane-bounded periplasmic space"/>
    <property type="evidence" value="ECO:0007669"/>
    <property type="project" value="TreeGrafter"/>
</dbReference>
<organism evidence="18 19">
    <name type="scientific">Microbaculum marinum</name>
    <dbReference type="NCBI Taxonomy" id="1764581"/>
    <lineage>
        <taxon>Bacteria</taxon>
        <taxon>Pseudomonadati</taxon>
        <taxon>Pseudomonadota</taxon>
        <taxon>Alphaproteobacteria</taxon>
        <taxon>Hyphomicrobiales</taxon>
        <taxon>Tepidamorphaceae</taxon>
        <taxon>Microbaculum</taxon>
    </lineage>
</organism>
<dbReference type="NCBIfam" id="TIGR02074">
    <property type="entry name" value="PBP_1a_fam"/>
    <property type="match status" value="1"/>
</dbReference>
<keyword evidence="6" id="KW-0328">Glycosyltransferase</keyword>
<evidence type="ECO:0000256" key="5">
    <source>
        <dbReference type="ARBA" id="ARBA00022670"/>
    </source>
</evidence>
<evidence type="ECO:0000256" key="14">
    <source>
        <dbReference type="ARBA" id="ARBA00049902"/>
    </source>
</evidence>
<evidence type="ECO:0000256" key="3">
    <source>
        <dbReference type="ARBA" id="ARBA00007739"/>
    </source>
</evidence>
<dbReference type="InterPro" id="IPR036950">
    <property type="entry name" value="PBP_transglycosylase"/>
</dbReference>
<dbReference type="Proteomes" id="UP001378188">
    <property type="component" value="Unassembled WGS sequence"/>
</dbReference>
<dbReference type="SUPFAM" id="SSF56601">
    <property type="entry name" value="beta-lactamase/transpeptidase-like"/>
    <property type="match status" value="1"/>
</dbReference>
<evidence type="ECO:0000256" key="11">
    <source>
        <dbReference type="ARBA" id="ARBA00023268"/>
    </source>
</evidence>
<evidence type="ECO:0000256" key="6">
    <source>
        <dbReference type="ARBA" id="ARBA00022676"/>
    </source>
</evidence>
<evidence type="ECO:0000256" key="15">
    <source>
        <dbReference type="SAM" id="MobiDB-lite"/>
    </source>
</evidence>
<feature type="region of interest" description="Disordered" evidence="15">
    <location>
        <begin position="728"/>
        <end position="751"/>
    </location>
</feature>
<dbReference type="InterPro" id="IPR012338">
    <property type="entry name" value="Beta-lactam/transpept-like"/>
</dbReference>
<gene>
    <name evidence="18" type="ORF">V3328_07555</name>
</gene>
<evidence type="ECO:0000259" key="17">
    <source>
        <dbReference type="Pfam" id="PF00912"/>
    </source>
</evidence>
<keyword evidence="10" id="KW-0573">Peptidoglycan synthesis</keyword>
<dbReference type="Gene3D" id="1.10.3810.10">
    <property type="entry name" value="Biosynthetic peptidoglycan transglycosylase-like"/>
    <property type="match status" value="1"/>
</dbReference>
<keyword evidence="19" id="KW-1185">Reference proteome</keyword>
<dbReference type="Gene3D" id="3.40.710.10">
    <property type="entry name" value="DD-peptidase/beta-lactamase superfamily"/>
    <property type="match status" value="1"/>
</dbReference>
<comment type="caution">
    <text evidence="18">The sequence shown here is derived from an EMBL/GenBank/DDBJ whole genome shotgun (WGS) entry which is preliminary data.</text>
</comment>
<protein>
    <submittedName>
        <fullName evidence="18">PBP1A family penicillin-binding protein</fullName>
    </submittedName>
</protein>
<keyword evidence="8" id="KW-0378">Hydrolase</keyword>
<dbReference type="EMBL" id="JAZHOF010000003">
    <property type="protein sequence ID" value="MEJ8571321.1"/>
    <property type="molecule type" value="Genomic_DNA"/>
</dbReference>
<keyword evidence="5" id="KW-0645">Protease</keyword>
<keyword evidence="7" id="KW-0808">Transferase</keyword>
<dbReference type="GO" id="GO:0009252">
    <property type="term" value="P:peptidoglycan biosynthetic process"/>
    <property type="evidence" value="ECO:0007669"/>
    <property type="project" value="UniProtKB-KW"/>
</dbReference>
<dbReference type="GO" id="GO:0008360">
    <property type="term" value="P:regulation of cell shape"/>
    <property type="evidence" value="ECO:0007669"/>
    <property type="project" value="UniProtKB-KW"/>
</dbReference>
<evidence type="ECO:0000313" key="18">
    <source>
        <dbReference type="EMBL" id="MEJ8571321.1"/>
    </source>
</evidence>
<evidence type="ECO:0000256" key="8">
    <source>
        <dbReference type="ARBA" id="ARBA00022801"/>
    </source>
</evidence>
<accession>A0AAW9RND7</accession>
<dbReference type="AlphaFoldDB" id="A0AAW9RND7"/>
<keyword evidence="12" id="KW-0961">Cell wall biogenesis/degradation</keyword>
<evidence type="ECO:0000256" key="7">
    <source>
        <dbReference type="ARBA" id="ARBA00022679"/>
    </source>
</evidence>
<dbReference type="InterPro" id="IPR023346">
    <property type="entry name" value="Lysozyme-like_dom_sf"/>
</dbReference>
<evidence type="ECO:0000256" key="9">
    <source>
        <dbReference type="ARBA" id="ARBA00022960"/>
    </source>
</evidence>
<dbReference type="GO" id="GO:0006508">
    <property type="term" value="P:proteolysis"/>
    <property type="evidence" value="ECO:0007669"/>
    <property type="project" value="UniProtKB-KW"/>
</dbReference>
<evidence type="ECO:0000259" key="16">
    <source>
        <dbReference type="Pfam" id="PF00905"/>
    </source>
</evidence>
<dbReference type="PANTHER" id="PTHR32282:SF33">
    <property type="entry name" value="PEPTIDOGLYCAN GLYCOSYLTRANSFERASE"/>
    <property type="match status" value="1"/>
</dbReference>
<evidence type="ECO:0000313" key="19">
    <source>
        <dbReference type="Proteomes" id="UP001378188"/>
    </source>
</evidence>
<feature type="domain" description="Glycosyl transferase family 51" evidence="17">
    <location>
        <begin position="120"/>
        <end position="284"/>
    </location>
</feature>
<dbReference type="GO" id="GO:0009002">
    <property type="term" value="F:serine-type D-Ala-D-Ala carboxypeptidase activity"/>
    <property type="evidence" value="ECO:0007669"/>
    <property type="project" value="UniProtKB-EC"/>
</dbReference>
<dbReference type="PANTHER" id="PTHR32282">
    <property type="entry name" value="BINDING PROTEIN TRANSPEPTIDASE, PUTATIVE-RELATED"/>
    <property type="match status" value="1"/>
</dbReference>
<feature type="domain" description="Penicillin-binding protein transpeptidase" evidence="16">
    <location>
        <begin position="370"/>
        <end position="627"/>
    </location>
</feature>
<keyword evidence="11" id="KW-0511">Multifunctional enzyme</keyword>
<comment type="catalytic activity">
    <reaction evidence="13">
        <text>Preferential cleavage: (Ac)2-L-Lys-D-Ala-|-D-Ala. Also transpeptidation of peptidyl-alanyl moieties that are N-acyl substituents of D-alanine.</text>
        <dbReference type="EC" id="3.4.16.4"/>
    </reaction>
</comment>
<dbReference type="InterPro" id="IPR050396">
    <property type="entry name" value="Glycosyltr_51/Transpeptidase"/>
</dbReference>
<name>A0AAW9RND7_9HYPH</name>
<dbReference type="FunFam" id="1.10.3810.10:FF:000001">
    <property type="entry name" value="Penicillin-binding protein 1A"/>
    <property type="match status" value="1"/>
</dbReference>
<keyword evidence="4" id="KW-0121">Carboxypeptidase</keyword>
<evidence type="ECO:0000256" key="12">
    <source>
        <dbReference type="ARBA" id="ARBA00023316"/>
    </source>
</evidence>
<evidence type="ECO:0000256" key="13">
    <source>
        <dbReference type="ARBA" id="ARBA00034000"/>
    </source>
</evidence>
<comment type="similarity">
    <text evidence="3">In the N-terminal section; belongs to the glycosyltransferase 51 family.</text>
</comment>
<sequence length="765" mass="83182">MSDPFASGPRTGIWTRIRRRMLEADSFIDAFFYSLLDGVKRGLEGYSARLERFNVKGWRRVLVELFSDGLTMGAGGAVLMLALAIPAFDETHDDWRGQAQYSVVFLDRYGNEIGKRGILHNDSVPLDEIPDHMIKATLATEDRRFYEHFGIDVMGTFRALIENMRHKTVVQGGSSLTQQLAKNLFLTNERTIERKIKEAFLALWLETHLTKNEILKLYLDRAYLGGGTFGVDAAAEFYFGKSVRDINLAEAAMIAGLFKAPGRYAPHIDLPAARGRANTVLQNMVEAGFMTEGQVFAARRSPATPVDRSGHTAPDYFLDWAFEEVRRITGGKAFVLTAKTTVDMTLQQVAEEAVESNLRQYGKQYGASQAAMAMADLDGAVRAMVGGRDYGESQFNRATSALRQPGSSFKPYVYMTALANGYSPQSIVADAPITIGGWSPQNYGRRFRGNITLTTALQYSVNTVAVRLAQAVGRDKIVETAKNMGVNTPLVISKSLPLGASEVTVMDQLAGFGTLASGGLKMTPYGIVDIRDGEGNVIYRHSTDEPPRPMAVPPEKVAELNAMLYQAANNGTGRRALFPTAPIAGKTGTTNAYRDGWFCGFTGNYVAAIWVGNDDFTSTRRMTGGSLPAMTWNKLMSYAHNGIEIKPIPGVGGVPDEPVLVADAEAAARAAGEGATVPAESLILSKQSENLLYEIERLMRQAPALQPAVSQGPSAMLRARESGMDAWQSVPAPASEMPAPADVSAAVQEPEPEEVIEITIRGNKS</sequence>
<comment type="catalytic activity">
    <reaction evidence="14">
        <text>[GlcNAc-(1-&gt;4)-Mur2Ac(oyl-L-Ala-gamma-D-Glu-L-Lys-D-Ala-D-Ala)](n)-di-trans,octa-cis-undecaprenyl diphosphate + beta-D-GlcNAc-(1-&gt;4)-Mur2Ac(oyl-L-Ala-gamma-D-Glu-L-Lys-D-Ala-D-Ala)-di-trans,octa-cis-undecaprenyl diphosphate = [GlcNAc-(1-&gt;4)-Mur2Ac(oyl-L-Ala-gamma-D-Glu-L-Lys-D-Ala-D-Ala)](n+1)-di-trans,octa-cis-undecaprenyl diphosphate + di-trans,octa-cis-undecaprenyl diphosphate + H(+)</text>
        <dbReference type="Rhea" id="RHEA:23708"/>
        <dbReference type="Rhea" id="RHEA-COMP:9602"/>
        <dbReference type="Rhea" id="RHEA-COMP:9603"/>
        <dbReference type="ChEBI" id="CHEBI:15378"/>
        <dbReference type="ChEBI" id="CHEBI:58405"/>
        <dbReference type="ChEBI" id="CHEBI:60033"/>
        <dbReference type="ChEBI" id="CHEBI:78435"/>
        <dbReference type="EC" id="2.4.99.28"/>
    </reaction>
</comment>
<proteinExistence type="inferred from homology"/>
<evidence type="ECO:0000256" key="1">
    <source>
        <dbReference type="ARBA" id="ARBA00004752"/>
    </source>
</evidence>
<dbReference type="RefSeq" id="WP_340329023.1">
    <property type="nucleotide sequence ID" value="NZ_JAZHOF010000003.1"/>
</dbReference>
<dbReference type="InterPro" id="IPR001264">
    <property type="entry name" value="Glyco_trans_51"/>
</dbReference>
<dbReference type="Pfam" id="PF00912">
    <property type="entry name" value="Transgly"/>
    <property type="match status" value="1"/>
</dbReference>
<reference evidence="18 19" key="1">
    <citation type="submission" date="2024-02" db="EMBL/GenBank/DDBJ databases">
        <title>Genome analysis and characterization of Microbaculum marinisediminis sp. nov., isolated from marine sediment.</title>
        <authorList>
            <person name="Du Z.-J."/>
            <person name="Ye Y.-Q."/>
            <person name="Zhang Z.-R."/>
            <person name="Yuan S.-M."/>
            <person name="Zhang X.-Y."/>
        </authorList>
    </citation>
    <scope>NUCLEOTIDE SEQUENCE [LARGE SCALE GENOMIC DNA]</scope>
    <source>
        <strain evidence="18 19">SDUM1044001</strain>
    </source>
</reference>
<evidence type="ECO:0000256" key="10">
    <source>
        <dbReference type="ARBA" id="ARBA00022984"/>
    </source>
</evidence>
<evidence type="ECO:0000256" key="2">
    <source>
        <dbReference type="ARBA" id="ARBA00007090"/>
    </source>
</evidence>
<comment type="similarity">
    <text evidence="2">In the C-terminal section; belongs to the transpeptidase family.</text>
</comment>
<dbReference type="GO" id="GO:0071555">
    <property type="term" value="P:cell wall organization"/>
    <property type="evidence" value="ECO:0007669"/>
    <property type="project" value="UniProtKB-KW"/>
</dbReference>
<dbReference type="GO" id="GO:0008658">
    <property type="term" value="F:penicillin binding"/>
    <property type="evidence" value="ECO:0007669"/>
    <property type="project" value="InterPro"/>
</dbReference>
<evidence type="ECO:0000256" key="4">
    <source>
        <dbReference type="ARBA" id="ARBA00022645"/>
    </source>
</evidence>
<dbReference type="GO" id="GO:0008955">
    <property type="term" value="F:peptidoglycan glycosyltransferase activity"/>
    <property type="evidence" value="ECO:0007669"/>
    <property type="project" value="UniProtKB-EC"/>
</dbReference>
<dbReference type="InterPro" id="IPR001460">
    <property type="entry name" value="PCN-bd_Tpept"/>
</dbReference>